<keyword evidence="11" id="KW-0862">Zinc</keyword>
<evidence type="ECO:0000256" key="7">
    <source>
        <dbReference type="ARBA" id="ARBA00022723"/>
    </source>
</evidence>
<dbReference type="InterPro" id="IPR013083">
    <property type="entry name" value="Znf_RING/FYVE/PHD"/>
</dbReference>
<dbReference type="PROSITE" id="PS50089">
    <property type="entry name" value="ZF_RING_2"/>
    <property type="match status" value="1"/>
</dbReference>
<dbReference type="OrthoDB" id="9984778at2759"/>
<protein>
    <recommendedName>
        <fullName evidence="4">RING-type E3 ubiquitin transferase</fullName>
        <ecNumber evidence="4">2.3.2.27</ecNumber>
    </recommendedName>
</protein>
<keyword evidence="10" id="KW-0833">Ubl conjugation pathway</keyword>
<keyword evidence="13" id="KW-0472">Membrane</keyword>
<evidence type="ECO:0000256" key="12">
    <source>
        <dbReference type="ARBA" id="ARBA00022989"/>
    </source>
</evidence>
<dbReference type="EMBL" id="KV784361">
    <property type="protein sequence ID" value="OEU13611.1"/>
    <property type="molecule type" value="Genomic_DNA"/>
</dbReference>
<keyword evidence="8" id="KW-0732">Signal</keyword>
<keyword evidence="9 14" id="KW-0863">Zinc-finger</keyword>
<evidence type="ECO:0000256" key="5">
    <source>
        <dbReference type="ARBA" id="ARBA00022679"/>
    </source>
</evidence>
<dbReference type="KEGG" id="fcy:FRACYDRAFT_269881"/>
<dbReference type="GO" id="GO:0043161">
    <property type="term" value="P:proteasome-mediated ubiquitin-dependent protein catabolic process"/>
    <property type="evidence" value="ECO:0007669"/>
    <property type="project" value="TreeGrafter"/>
</dbReference>
<evidence type="ECO:0000256" key="3">
    <source>
        <dbReference type="ARBA" id="ARBA00004906"/>
    </source>
</evidence>
<reference evidence="17 18" key="1">
    <citation type="submission" date="2016-09" db="EMBL/GenBank/DDBJ databases">
        <title>Extensive genetic diversity and differential bi-allelic expression allows diatom success in the polar Southern Ocean.</title>
        <authorList>
            <consortium name="DOE Joint Genome Institute"/>
            <person name="Mock T."/>
            <person name="Otillar R.P."/>
            <person name="Strauss J."/>
            <person name="Dupont C."/>
            <person name="Frickenhaus S."/>
            <person name="Maumus F."/>
            <person name="Mcmullan M."/>
            <person name="Sanges R."/>
            <person name="Schmutz J."/>
            <person name="Toseland A."/>
            <person name="Valas R."/>
            <person name="Veluchamy A."/>
            <person name="Ward B.J."/>
            <person name="Allen A."/>
            <person name="Barry K."/>
            <person name="Falciatore A."/>
            <person name="Ferrante M."/>
            <person name="Fortunato A.E."/>
            <person name="Gloeckner G."/>
            <person name="Gruber A."/>
            <person name="Hipkin R."/>
            <person name="Janech M."/>
            <person name="Kroth P."/>
            <person name="Leese F."/>
            <person name="Lindquist E."/>
            <person name="Lyon B.R."/>
            <person name="Martin J."/>
            <person name="Mayer C."/>
            <person name="Parker M."/>
            <person name="Quesneville H."/>
            <person name="Raymond J."/>
            <person name="Uhlig C."/>
            <person name="Valentin K.U."/>
            <person name="Worden A.Z."/>
            <person name="Armbrust E.V."/>
            <person name="Bowler C."/>
            <person name="Green B."/>
            <person name="Moulton V."/>
            <person name="Van Oosterhout C."/>
            <person name="Grigoriev I."/>
        </authorList>
    </citation>
    <scope>NUCLEOTIDE SEQUENCE [LARGE SCALE GENOMIC DNA]</scope>
    <source>
        <strain evidence="17 18">CCMP1102</strain>
    </source>
</reference>
<gene>
    <name evidence="17" type="ORF">FRACYDRAFT_269881</name>
</gene>
<accession>A0A1E7F5Z1</accession>
<dbReference type="InterPro" id="IPR011016">
    <property type="entry name" value="Znf_RING-CH"/>
</dbReference>
<dbReference type="SMART" id="SM00184">
    <property type="entry name" value="RING"/>
    <property type="match status" value="1"/>
</dbReference>
<name>A0A1E7F5Z1_9STRA</name>
<evidence type="ECO:0000256" key="13">
    <source>
        <dbReference type="ARBA" id="ARBA00023136"/>
    </source>
</evidence>
<evidence type="ECO:0000256" key="15">
    <source>
        <dbReference type="SAM" id="MobiDB-lite"/>
    </source>
</evidence>
<dbReference type="Pfam" id="PF13639">
    <property type="entry name" value="zf-RING_2"/>
    <property type="match status" value="1"/>
</dbReference>
<evidence type="ECO:0000256" key="4">
    <source>
        <dbReference type="ARBA" id="ARBA00012483"/>
    </source>
</evidence>
<feature type="region of interest" description="Disordered" evidence="15">
    <location>
        <begin position="82"/>
        <end position="134"/>
    </location>
</feature>
<evidence type="ECO:0000256" key="10">
    <source>
        <dbReference type="ARBA" id="ARBA00022786"/>
    </source>
</evidence>
<keyword evidence="12" id="KW-1133">Transmembrane helix</keyword>
<dbReference type="SUPFAM" id="SSF57850">
    <property type="entry name" value="RING/U-box"/>
    <property type="match status" value="1"/>
</dbReference>
<dbReference type="PANTHER" id="PTHR22763">
    <property type="entry name" value="RING ZINC FINGER PROTEIN"/>
    <property type="match status" value="1"/>
</dbReference>
<dbReference type="InterPro" id="IPR021319">
    <property type="entry name" value="DUF2921"/>
</dbReference>
<evidence type="ECO:0000256" key="14">
    <source>
        <dbReference type="PROSITE-ProRule" id="PRU00175"/>
    </source>
</evidence>
<dbReference type="PANTHER" id="PTHR22763:SF162">
    <property type="entry name" value="TRANSMEMBRANE E3 UBIQUITIN-PROTEIN LIGASE 1"/>
    <property type="match status" value="1"/>
</dbReference>
<dbReference type="EC" id="2.3.2.27" evidence="4"/>
<keyword evidence="18" id="KW-1185">Reference proteome</keyword>
<sequence>MSVTRLFAPLYIFAVQGNFLKEVYPESPTDILTCQLLVIWVGIQAGILDAQGRFGARFMIPAQFLPPKYDYSRPIPASLLSSYDDDETATANPSEQLQKEREIPKTEVSLVVPSKRDTSPRGGGARNRKEGNKLNRTDTMTAETVMAVPKNPSTCVDCVICYNEIDTINRMAYMLSPCDHIFHKDCLVQWMDVKMECPICRTQLPPI</sequence>
<evidence type="ECO:0000256" key="2">
    <source>
        <dbReference type="ARBA" id="ARBA00004127"/>
    </source>
</evidence>
<evidence type="ECO:0000256" key="9">
    <source>
        <dbReference type="ARBA" id="ARBA00022771"/>
    </source>
</evidence>
<evidence type="ECO:0000256" key="11">
    <source>
        <dbReference type="ARBA" id="ARBA00022833"/>
    </source>
</evidence>
<comment type="catalytic activity">
    <reaction evidence="1">
        <text>S-ubiquitinyl-[E2 ubiquitin-conjugating enzyme]-L-cysteine + [acceptor protein]-L-lysine = [E2 ubiquitin-conjugating enzyme]-L-cysteine + N(6)-ubiquitinyl-[acceptor protein]-L-lysine.</text>
        <dbReference type="EC" id="2.3.2.27"/>
    </reaction>
</comment>
<evidence type="ECO:0000256" key="1">
    <source>
        <dbReference type="ARBA" id="ARBA00000900"/>
    </source>
</evidence>
<evidence type="ECO:0000256" key="8">
    <source>
        <dbReference type="ARBA" id="ARBA00022729"/>
    </source>
</evidence>
<dbReference type="GO" id="GO:0012505">
    <property type="term" value="C:endomembrane system"/>
    <property type="evidence" value="ECO:0007669"/>
    <property type="project" value="UniProtKB-SubCell"/>
</dbReference>
<dbReference type="SMART" id="SM00744">
    <property type="entry name" value="RINGv"/>
    <property type="match status" value="1"/>
</dbReference>
<keyword evidence="7" id="KW-0479">Metal-binding</keyword>
<evidence type="ECO:0000256" key="6">
    <source>
        <dbReference type="ARBA" id="ARBA00022692"/>
    </source>
</evidence>
<evidence type="ECO:0000259" key="16">
    <source>
        <dbReference type="PROSITE" id="PS50089"/>
    </source>
</evidence>
<dbReference type="InParanoid" id="A0A1E7F5Z1"/>
<keyword evidence="5" id="KW-0808">Transferase</keyword>
<dbReference type="Gene3D" id="3.30.40.10">
    <property type="entry name" value="Zinc/RING finger domain, C3HC4 (zinc finger)"/>
    <property type="match status" value="1"/>
</dbReference>
<organism evidence="17 18">
    <name type="scientific">Fragilariopsis cylindrus CCMP1102</name>
    <dbReference type="NCBI Taxonomy" id="635003"/>
    <lineage>
        <taxon>Eukaryota</taxon>
        <taxon>Sar</taxon>
        <taxon>Stramenopiles</taxon>
        <taxon>Ochrophyta</taxon>
        <taxon>Bacillariophyta</taxon>
        <taxon>Bacillariophyceae</taxon>
        <taxon>Bacillariophycidae</taxon>
        <taxon>Bacillariales</taxon>
        <taxon>Bacillariaceae</taxon>
        <taxon>Fragilariopsis</taxon>
    </lineage>
</organism>
<dbReference type="GO" id="GO:0061630">
    <property type="term" value="F:ubiquitin protein ligase activity"/>
    <property type="evidence" value="ECO:0007669"/>
    <property type="project" value="UniProtKB-EC"/>
</dbReference>
<dbReference type="InterPro" id="IPR001841">
    <property type="entry name" value="Znf_RING"/>
</dbReference>
<dbReference type="Proteomes" id="UP000095751">
    <property type="component" value="Unassembled WGS sequence"/>
</dbReference>
<evidence type="ECO:0000313" key="18">
    <source>
        <dbReference type="Proteomes" id="UP000095751"/>
    </source>
</evidence>
<feature type="domain" description="RING-type" evidence="16">
    <location>
        <begin position="158"/>
        <end position="201"/>
    </location>
</feature>
<dbReference type="AlphaFoldDB" id="A0A1E7F5Z1"/>
<dbReference type="Pfam" id="PF11145">
    <property type="entry name" value="DUF2921"/>
    <property type="match status" value="1"/>
</dbReference>
<comment type="pathway">
    <text evidence="3">Protein modification; protein ubiquitination.</text>
</comment>
<dbReference type="InterPro" id="IPR050731">
    <property type="entry name" value="HRD1_E3_ubiq-ligases"/>
</dbReference>
<evidence type="ECO:0000313" key="17">
    <source>
        <dbReference type="EMBL" id="OEU13611.1"/>
    </source>
</evidence>
<keyword evidence="6" id="KW-0812">Transmembrane</keyword>
<comment type="subcellular location">
    <subcellularLocation>
        <location evidence="2">Endomembrane system</location>
        <topology evidence="2">Multi-pass membrane protein</topology>
    </subcellularLocation>
</comment>
<dbReference type="GO" id="GO:0008270">
    <property type="term" value="F:zinc ion binding"/>
    <property type="evidence" value="ECO:0007669"/>
    <property type="project" value="UniProtKB-KW"/>
</dbReference>
<proteinExistence type="predicted"/>